<proteinExistence type="predicted"/>
<sequence length="138" mass="15348">MTKSSVDFVVRDGTLMERTTRFTRLHLPRMDGYDSLPRVKHWPPPAGLGGGVGNCPIERFVAVARLQGWDHRAELFALQGAAEELVRPLMDRPVQVERETLTWATPSSVPASCDTPSGPRRRTAWMSGRGSRVSCQCD</sequence>
<dbReference type="Proteomes" id="UP000294508">
    <property type="component" value="Unassembled WGS sequence"/>
</dbReference>
<keyword evidence="3" id="KW-1185">Reference proteome</keyword>
<name>A0A4V2RZR2_9ACTN</name>
<comment type="caution">
    <text evidence="2">The sequence shown here is derived from an EMBL/GenBank/DDBJ whole genome shotgun (WGS) entry which is preliminary data.</text>
</comment>
<dbReference type="EMBL" id="SLWN01000006">
    <property type="protein sequence ID" value="TCO28020.1"/>
    <property type="molecule type" value="Genomic_DNA"/>
</dbReference>
<protein>
    <submittedName>
        <fullName evidence="2">Uncharacterized protein</fullName>
    </submittedName>
</protein>
<accession>A0A4V2RZR2</accession>
<evidence type="ECO:0000256" key="1">
    <source>
        <dbReference type="SAM" id="MobiDB-lite"/>
    </source>
</evidence>
<gene>
    <name evidence="2" type="ORF">EV652_1062</name>
</gene>
<organism evidence="2 3">
    <name type="scientific">Kribbella steppae</name>
    <dbReference type="NCBI Taxonomy" id="2512223"/>
    <lineage>
        <taxon>Bacteria</taxon>
        <taxon>Bacillati</taxon>
        <taxon>Actinomycetota</taxon>
        <taxon>Actinomycetes</taxon>
        <taxon>Propionibacteriales</taxon>
        <taxon>Kribbellaceae</taxon>
        <taxon>Kribbella</taxon>
    </lineage>
</organism>
<evidence type="ECO:0000313" key="2">
    <source>
        <dbReference type="EMBL" id="TCO28020.1"/>
    </source>
</evidence>
<reference evidence="2 3" key="1">
    <citation type="journal article" date="2015" name="Stand. Genomic Sci.">
        <title>Genomic Encyclopedia of Bacterial and Archaeal Type Strains, Phase III: the genomes of soil and plant-associated and newly described type strains.</title>
        <authorList>
            <person name="Whitman W.B."/>
            <person name="Woyke T."/>
            <person name="Klenk H.P."/>
            <person name="Zhou Y."/>
            <person name="Lilburn T.G."/>
            <person name="Beck B.J."/>
            <person name="De Vos P."/>
            <person name="Vandamme P."/>
            <person name="Eisen J.A."/>
            <person name="Garrity G."/>
            <person name="Hugenholtz P."/>
            <person name="Kyrpides N.C."/>
        </authorList>
    </citation>
    <scope>NUCLEOTIDE SEQUENCE [LARGE SCALE GENOMIC DNA]</scope>
    <source>
        <strain evidence="2 3">VKM Ac-2572</strain>
    </source>
</reference>
<evidence type="ECO:0000313" key="3">
    <source>
        <dbReference type="Proteomes" id="UP000294508"/>
    </source>
</evidence>
<dbReference type="AlphaFoldDB" id="A0A4V2RZR2"/>
<feature type="region of interest" description="Disordered" evidence="1">
    <location>
        <begin position="106"/>
        <end position="125"/>
    </location>
</feature>